<gene>
    <name evidence="2" type="ORF">D0544_15700</name>
</gene>
<comment type="caution">
    <text evidence="2">The sequence shown here is derived from an EMBL/GenBank/DDBJ whole genome shotgun (WGS) entry which is preliminary data.</text>
</comment>
<dbReference type="RefSeq" id="WP_125017802.1">
    <property type="nucleotide sequence ID" value="NZ_QWEZ01000002.1"/>
</dbReference>
<evidence type="ECO:0000256" key="1">
    <source>
        <dbReference type="SAM" id="MobiDB-lite"/>
    </source>
</evidence>
<dbReference type="Proteomes" id="UP000280792">
    <property type="component" value="Unassembled WGS sequence"/>
</dbReference>
<accession>A0A3P3VKK0</accession>
<evidence type="ECO:0000313" key="2">
    <source>
        <dbReference type="EMBL" id="RRJ83271.1"/>
    </source>
</evidence>
<protein>
    <submittedName>
        <fullName evidence="2">DUF1631 domain-containing protein</fullName>
    </submittedName>
</protein>
<keyword evidence="3" id="KW-1185">Reference proteome</keyword>
<dbReference type="EMBL" id="QWEZ01000002">
    <property type="protein sequence ID" value="RRJ83271.1"/>
    <property type="molecule type" value="Genomic_DNA"/>
</dbReference>
<reference evidence="2 3" key="2">
    <citation type="submission" date="2018-12" db="EMBL/GenBank/DDBJ databases">
        <title>Simiduia agarivorans gen. nov., sp. nov., a marine, agarolytic bacterium isolated from shallow coastal water from Keelung, Taiwan.</title>
        <authorList>
            <person name="Shieh W.Y."/>
        </authorList>
    </citation>
    <scope>NUCLEOTIDE SEQUENCE [LARGE SCALE GENOMIC DNA]</scope>
    <source>
        <strain evidence="2 3">GTF-13</strain>
    </source>
</reference>
<sequence length="822" mass="92190">MSKTEPPKVVSLQSRMENLDHIQPRFQQLIQACRKITMNSTASALAEMFEHIDDALFDAAEKAENNSIQTLFFDSMREIRLKRPQAERVFHQEISQLFSDFIELKPQGKQPGPAPELDADEMSLVQNEVYEESLVVTNMATKVNGRCTESLYALNQRLAIIINGVKVTEQTNPVAPKKIATSFCRALEALQTHKRIQEILFRLFDEYVMSELDKIYDDLNKRLIQADVLPNLKFSARQYAESQGAKRHLDIAEAGKGDAPGKERPPAQAQSSPSRLYPNPGATPAGAGQPAPPNRGPLASNIPHNYDDSTPQDAAMEGASYMDPAVSDQLFSAISDLISNRRENKMPLEIPEANFRSVHAFSPPEEGLAPYTTDDLLNALTALQKQNIESDGTPFTTPQTVNAFKDSLVKHLGSDGKANRNISPEDADIIDLVGMLFDFILDDENLPDICKTALSHLHTPYLKIALTDKEMFVRHQHPARRLLNSMAQAAVLWAPDEQNDRGVLAKIQYVVQRVINDYAGEIGLFDELIKDFNSFINLLKRQSEIIERRAVEATKGRDRLLAARKKARATLEERIREQQPPKATVHFLLSAWNDVLVFLLLRHGEESEAWQRALNITDDIFWSVAPKFNVEDKDRLKETQPHLITNIKQHLINLGGHQEEDIKGLVKPLVLCQRAALRAEQGKEVEAPEPPPVEEQLEAAAVASLGGLPLDEEEAEDIEVLEDVDVDPALISRLKQVEFGTWFDFVQPDQSLQRLKLSWFSPTTLNYMFVDSAGNKAAVKPIFTLATEITIGSARFASIERAPLMDRAMEKIHNILKLFMGK</sequence>
<organism evidence="2 3">
    <name type="scientific">Aestuariirhabdus litorea</name>
    <dbReference type="NCBI Taxonomy" id="2528527"/>
    <lineage>
        <taxon>Bacteria</taxon>
        <taxon>Pseudomonadati</taxon>
        <taxon>Pseudomonadota</taxon>
        <taxon>Gammaproteobacteria</taxon>
        <taxon>Oceanospirillales</taxon>
        <taxon>Aestuariirhabdaceae</taxon>
        <taxon>Aestuariirhabdus</taxon>
    </lineage>
</organism>
<dbReference type="AlphaFoldDB" id="A0A3P3VKK0"/>
<dbReference type="Pfam" id="PF07793">
    <property type="entry name" value="DUF1631"/>
    <property type="match status" value="1"/>
</dbReference>
<proteinExistence type="predicted"/>
<feature type="compositionally biased region" description="Low complexity" evidence="1">
    <location>
        <begin position="278"/>
        <end position="289"/>
    </location>
</feature>
<dbReference type="InterPro" id="IPR012434">
    <property type="entry name" value="DUF1631"/>
</dbReference>
<feature type="compositionally biased region" description="Basic and acidic residues" evidence="1">
    <location>
        <begin position="255"/>
        <end position="265"/>
    </location>
</feature>
<feature type="region of interest" description="Disordered" evidence="1">
    <location>
        <begin position="255"/>
        <end position="315"/>
    </location>
</feature>
<reference evidence="2 3" key="1">
    <citation type="submission" date="2018-08" db="EMBL/GenBank/DDBJ databases">
        <authorList>
            <person name="Khan S.A."/>
        </authorList>
    </citation>
    <scope>NUCLEOTIDE SEQUENCE [LARGE SCALE GENOMIC DNA]</scope>
    <source>
        <strain evidence="2 3">GTF-13</strain>
    </source>
</reference>
<name>A0A3P3VKK0_9GAMM</name>
<evidence type="ECO:0000313" key="3">
    <source>
        <dbReference type="Proteomes" id="UP000280792"/>
    </source>
</evidence>